<evidence type="ECO:0000313" key="3">
    <source>
        <dbReference type="Proteomes" id="UP000785679"/>
    </source>
</evidence>
<dbReference type="EMBL" id="RRYP01013427">
    <property type="protein sequence ID" value="TNV76517.1"/>
    <property type="molecule type" value="Genomic_DNA"/>
</dbReference>
<sequence>MRFRTSTKSQPLREHRRSNLCDQVAQNRESHEKQELSLLKTPPNDVETFSGGAGAQIEQNDCLMKEMGNEKVDQYLQQLIDLTKHRFPNLPDTQISRMCARWEGQAVDFSGIPNKRIKM</sequence>
<dbReference type="AlphaFoldDB" id="A0A8J8SZE0"/>
<accession>A0A8J8SZE0</accession>
<gene>
    <name evidence="2" type="ORF">FGO68_gene13333</name>
</gene>
<evidence type="ECO:0000313" key="2">
    <source>
        <dbReference type="EMBL" id="TNV76517.1"/>
    </source>
</evidence>
<keyword evidence="3" id="KW-1185">Reference proteome</keyword>
<organism evidence="2 3">
    <name type="scientific">Halteria grandinella</name>
    <dbReference type="NCBI Taxonomy" id="5974"/>
    <lineage>
        <taxon>Eukaryota</taxon>
        <taxon>Sar</taxon>
        <taxon>Alveolata</taxon>
        <taxon>Ciliophora</taxon>
        <taxon>Intramacronucleata</taxon>
        <taxon>Spirotrichea</taxon>
        <taxon>Stichotrichia</taxon>
        <taxon>Sporadotrichida</taxon>
        <taxon>Halteriidae</taxon>
        <taxon>Halteria</taxon>
    </lineage>
</organism>
<name>A0A8J8SZE0_HALGN</name>
<reference evidence="2" key="1">
    <citation type="submission" date="2019-06" db="EMBL/GenBank/DDBJ databases">
        <authorList>
            <person name="Zheng W."/>
        </authorList>
    </citation>
    <scope>NUCLEOTIDE SEQUENCE</scope>
    <source>
        <strain evidence="2">QDHG01</strain>
    </source>
</reference>
<feature type="compositionally biased region" description="Polar residues" evidence="1">
    <location>
        <begin position="1"/>
        <end position="10"/>
    </location>
</feature>
<feature type="region of interest" description="Disordered" evidence="1">
    <location>
        <begin position="1"/>
        <end position="52"/>
    </location>
</feature>
<evidence type="ECO:0000256" key="1">
    <source>
        <dbReference type="SAM" id="MobiDB-lite"/>
    </source>
</evidence>
<protein>
    <submittedName>
        <fullName evidence="2">Uncharacterized protein</fullName>
    </submittedName>
</protein>
<proteinExistence type="predicted"/>
<dbReference type="Proteomes" id="UP000785679">
    <property type="component" value="Unassembled WGS sequence"/>
</dbReference>
<comment type="caution">
    <text evidence="2">The sequence shown here is derived from an EMBL/GenBank/DDBJ whole genome shotgun (WGS) entry which is preliminary data.</text>
</comment>